<keyword evidence="4" id="KW-0648">Protein biosynthesis</keyword>
<dbReference type="InterPro" id="IPR001606">
    <property type="entry name" value="ARID_dom"/>
</dbReference>
<gene>
    <name evidence="4" type="ORF">ADUPG1_011147</name>
</gene>
<dbReference type="Pfam" id="PF03439">
    <property type="entry name" value="Spt5-NGN"/>
    <property type="match status" value="1"/>
</dbReference>
<dbReference type="PROSITE" id="PS51011">
    <property type="entry name" value="ARID"/>
    <property type="match status" value="1"/>
</dbReference>
<feature type="compositionally biased region" description="Basic and acidic residues" evidence="2">
    <location>
        <begin position="733"/>
        <end position="755"/>
    </location>
</feature>
<feature type="non-terminal residue" evidence="4">
    <location>
        <position position="794"/>
    </location>
</feature>
<organism evidence="4 5">
    <name type="scientific">Aduncisulcus paluster</name>
    <dbReference type="NCBI Taxonomy" id="2918883"/>
    <lineage>
        <taxon>Eukaryota</taxon>
        <taxon>Metamonada</taxon>
        <taxon>Carpediemonas-like organisms</taxon>
        <taxon>Aduncisulcus</taxon>
    </lineage>
</organism>
<evidence type="ECO:0000259" key="3">
    <source>
        <dbReference type="PROSITE" id="PS51011"/>
    </source>
</evidence>
<feature type="compositionally biased region" description="Acidic residues" evidence="2">
    <location>
        <begin position="705"/>
        <end position="721"/>
    </location>
</feature>
<dbReference type="Gene3D" id="3.30.70.940">
    <property type="entry name" value="NusG, N-terminal domain"/>
    <property type="match status" value="1"/>
</dbReference>
<dbReference type="EMBL" id="BQXS01011864">
    <property type="protein sequence ID" value="GKT17625.1"/>
    <property type="molecule type" value="Genomic_DNA"/>
</dbReference>
<dbReference type="InterPro" id="IPR036431">
    <property type="entry name" value="ARID_dom_sf"/>
</dbReference>
<dbReference type="Gene3D" id="2.30.30.30">
    <property type="match status" value="1"/>
</dbReference>
<name>A0ABQ5JX55_9EUKA</name>
<feature type="compositionally biased region" description="Basic and acidic residues" evidence="2">
    <location>
        <begin position="774"/>
        <end position="794"/>
    </location>
</feature>
<feature type="region of interest" description="Disordered" evidence="2">
    <location>
        <begin position="664"/>
        <end position="690"/>
    </location>
</feature>
<sequence length="794" mass="86997">MSFEDRLKGLFAKAGMETNIFDTAPKERRLKSGELINLEDLYKAVKKLGGADECFDNKRFASVRHAMKLAKEESTKQLKKCFKLFITPVATSLPWDVPAGPGKDVPAGPGKRRHADKSSSKKSAAPEKKKRRFVLDNFALTEAGVEGEDSQTDGSEEEGEDTDLSDPFVVKSGDEGSSFDDIDQGQMFQNLAQDRFTDADDMNAAALAVGERYVKRTEQEKRAKVMRTKAAQPGVGDPHLWEVSVKPGREMEVCFGIMEHFLMCTKIGVPPPIFNVIVPNHLKGRVFVEAHYAADVEESIRGLDNIYFSAKFRKIDKPDYVLKQNPITRRKKKSAMTPLSSSTAGSTVSASASASITAGSTVKITRGALKGRRGKVIVVKKRTAEIQLIGEDVGADDIVEEELTNVIHDLKKHSEVTVVGGKYRGCHGFVFAVGYPEVRVYIAEEKRTVTMDISNLREGNIGGIRRSVGIYKLGDIVRFGKGKNDKGVIFRIVNEDSIFVLHCDGQSDKYASVALSRPAPIKRFPTDMNGTPVNEKARIKITRGEYISQTGIVAAVTIDFIFVKLDAVGSATGSNGFVVLPPSNVRVLGAISGKRRERKVGMDSLIGKMVSIERGHYSGYHGFVKTADSKTVTLVVDALSKEITMDRGDVGEMKDDDEVLRQGGAFGAESRGWADGEGKMGTGDGRDGAGQENVFAANEAMFDDLNDFDDRDQGWDDDEADETGKKGISGEAGEWKEWENEGGDWKDDTLVGAKDDLEDAWGGSMDEDEAWDQETFRGEGEKGKKDEAEKAKKE</sequence>
<feature type="compositionally biased region" description="Basic and acidic residues" evidence="2">
    <location>
        <begin position="672"/>
        <end position="689"/>
    </location>
</feature>
<evidence type="ECO:0000256" key="1">
    <source>
        <dbReference type="ARBA" id="ARBA00023163"/>
    </source>
</evidence>
<dbReference type="InterPro" id="IPR036735">
    <property type="entry name" value="NGN_dom_sf"/>
</dbReference>
<evidence type="ECO:0000313" key="4">
    <source>
        <dbReference type="EMBL" id="GKT17625.1"/>
    </source>
</evidence>
<feature type="compositionally biased region" description="Basic and acidic residues" evidence="2">
    <location>
        <begin position="116"/>
        <end position="127"/>
    </location>
</feature>
<dbReference type="PANTHER" id="PTHR11125:SF7">
    <property type="entry name" value="TRANSCRIPTION ELONGATION FACTOR SPT5"/>
    <property type="match status" value="1"/>
</dbReference>
<dbReference type="Proteomes" id="UP001057375">
    <property type="component" value="Unassembled WGS sequence"/>
</dbReference>
<dbReference type="InterPro" id="IPR039659">
    <property type="entry name" value="SPT5"/>
</dbReference>
<keyword evidence="5" id="KW-1185">Reference proteome</keyword>
<feature type="compositionally biased region" description="Acidic residues" evidence="2">
    <location>
        <begin position="145"/>
        <end position="164"/>
    </location>
</feature>
<feature type="region of interest" description="Disordered" evidence="2">
    <location>
        <begin position="144"/>
        <end position="167"/>
    </location>
</feature>
<protein>
    <submittedName>
        <fullName evidence="4">Transcription elongation factor SPT5 like protein</fullName>
    </submittedName>
</protein>
<dbReference type="GO" id="GO:0003746">
    <property type="term" value="F:translation elongation factor activity"/>
    <property type="evidence" value="ECO:0007669"/>
    <property type="project" value="UniProtKB-KW"/>
</dbReference>
<keyword evidence="1" id="KW-0804">Transcription</keyword>
<feature type="region of interest" description="Disordered" evidence="2">
    <location>
        <begin position="705"/>
        <end position="794"/>
    </location>
</feature>
<accession>A0ABQ5JX55</accession>
<keyword evidence="4" id="KW-0251">Elongation factor</keyword>
<feature type="region of interest" description="Disordered" evidence="2">
    <location>
        <begin position="95"/>
        <end position="129"/>
    </location>
</feature>
<dbReference type="InterPro" id="IPR014722">
    <property type="entry name" value="Rib_uL2_dom2"/>
</dbReference>
<reference evidence="4" key="1">
    <citation type="submission" date="2022-03" db="EMBL/GenBank/DDBJ databases">
        <title>Draft genome sequence of Aduncisulcus paluster, a free-living microaerophilic Fornicata.</title>
        <authorList>
            <person name="Yuyama I."/>
            <person name="Kume K."/>
            <person name="Tamura T."/>
            <person name="Inagaki Y."/>
            <person name="Hashimoto T."/>
        </authorList>
    </citation>
    <scope>NUCLEOTIDE SEQUENCE</scope>
    <source>
        <strain evidence="4">NY0171</strain>
    </source>
</reference>
<proteinExistence type="predicted"/>
<evidence type="ECO:0000256" key="2">
    <source>
        <dbReference type="SAM" id="MobiDB-lite"/>
    </source>
</evidence>
<dbReference type="InterPro" id="IPR005824">
    <property type="entry name" value="KOW"/>
</dbReference>
<feature type="domain" description="ARID" evidence="3">
    <location>
        <begin position="1"/>
        <end position="94"/>
    </location>
</feature>
<evidence type="ECO:0000313" key="5">
    <source>
        <dbReference type="Proteomes" id="UP001057375"/>
    </source>
</evidence>
<dbReference type="SMART" id="SM00739">
    <property type="entry name" value="KOW"/>
    <property type="match status" value="3"/>
</dbReference>
<dbReference type="Gene3D" id="1.10.150.60">
    <property type="entry name" value="ARID DNA-binding domain"/>
    <property type="match status" value="1"/>
</dbReference>
<dbReference type="InterPro" id="IPR005100">
    <property type="entry name" value="NGN-domain"/>
</dbReference>
<comment type="caution">
    <text evidence="4">The sequence shown here is derived from an EMBL/GenBank/DDBJ whole genome shotgun (WGS) entry which is preliminary data.</text>
</comment>
<dbReference type="PANTHER" id="PTHR11125">
    <property type="entry name" value="SUPPRESSOR OF TY 5"/>
    <property type="match status" value="1"/>
</dbReference>